<evidence type="ECO:0000256" key="5">
    <source>
        <dbReference type="ARBA" id="ARBA00022989"/>
    </source>
</evidence>
<evidence type="ECO:0000256" key="4">
    <source>
        <dbReference type="ARBA" id="ARBA00022741"/>
    </source>
</evidence>
<proteinExistence type="predicted"/>
<gene>
    <name evidence="11" type="ORF">QQ020_30105</name>
</gene>
<dbReference type="Gene3D" id="1.10.3210.10">
    <property type="entry name" value="Hypothetical protein af1432"/>
    <property type="match status" value="1"/>
</dbReference>
<dbReference type="Pfam" id="PF18967">
    <property type="entry name" value="PycTM"/>
    <property type="match status" value="1"/>
</dbReference>
<evidence type="ECO:0000256" key="2">
    <source>
        <dbReference type="ARBA" id="ARBA00022475"/>
    </source>
</evidence>
<keyword evidence="6" id="KW-0051">Antiviral defense</keyword>
<keyword evidence="12" id="KW-1185">Reference proteome</keyword>
<evidence type="ECO:0000256" key="6">
    <source>
        <dbReference type="ARBA" id="ARBA00023118"/>
    </source>
</evidence>
<dbReference type="Proteomes" id="UP001172083">
    <property type="component" value="Unassembled WGS sequence"/>
</dbReference>
<protein>
    <submittedName>
        <fullName evidence="11">DUF5706 domain-containing protein</fullName>
    </submittedName>
</protein>
<feature type="transmembrane region" description="Helical" evidence="9">
    <location>
        <begin position="384"/>
        <end position="403"/>
    </location>
</feature>
<evidence type="ECO:0000259" key="10">
    <source>
        <dbReference type="SMART" id="SM00471"/>
    </source>
</evidence>
<keyword evidence="8" id="KW-0175">Coiled coil</keyword>
<keyword evidence="4" id="KW-0547">Nucleotide-binding</keyword>
<dbReference type="EMBL" id="JAUJEB010000008">
    <property type="protein sequence ID" value="MDN5216360.1"/>
    <property type="molecule type" value="Genomic_DNA"/>
</dbReference>
<dbReference type="Pfam" id="PF01966">
    <property type="entry name" value="HD"/>
    <property type="match status" value="1"/>
</dbReference>
<evidence type="ECO:0000256" key="7">
    <source>
        <dbReference type="ARBA" id="ARBA00023136"/>
    </source>
</evidence>
<keyword evidence="3 9" id="KW-0812">Transmembrane</keyword>
<organism evidence="11 12">
    <name type="scientific">Agaribacillus aureus</name>
    <dbReference type="NCBI Taxonomy" id="3051825"/>
    <lineage>
        <taxon>Bacteria</taxon>
        <taxon>Pseudomonadati</taxon>
        <taxon>Bacteroidota</taxon>
        <taxon>Cytophagia</taxon>
        <taxon>Cytophagales</taxon>
        <taxon>Splendidivirgaceae</taxon>
        <taxon>Agaribacillus</taxon>
    </lineage>
</organism>
<name>A0ABT8LF04_9BACT</name>
<dbReference type="InterPro" id="IPR006674">
    <property type="entry name" value="HD_domain"/>
</dbReference>
<dbReference type="InterPro" id="IPR003607">
    <property type="entry name" value="HD/PDEase_dom"/>
</dbReference>
<dbReference type="CDD" id="cd00077">
    <property type="entry name" value="HDc"/>
    <property type="match status" value="1"/>
</dbReference>
<keyword evidence="5 9" id="KW-1133">Transmembrane helix</keyword>
<feature type="transmembrane region" description="Helical" evidence="9">
    <location>
        <begin position="282"/>
        <end position="306"/>
    </location>
</feature>
<feature type="coiled-coil region" evidence="8">
    <location>
        <begin position="186"/>
        <end position="230"/>
    </location>
</feature>
<feature type="domain" description="HD/PDEase" evidence="10">
    <location>
        <begin position="29"/>
        <end position="144"/>
    </location>
</feature>
<evidence type="ECO:0000313" key="12">
    <source>
        <dbReference type="Proteomes" id="UP001172083"/>
    </source>
</evidence>
<comment type="caution">
    <text evidence="11">The sequence shown here is derived from an EMBL/GenBank/DDBJ whole genome shotgun (WGS) entry which is preliminary data.</text>
</comment>
<evidence type="ECO:0000256" key="8">
    <source>
        <dbReference type="SAM" id="Coils"/>
    </source>
</evidence>
<reference evidence="11" key="1">
    <citation type="submission" date="2023-06" db="EMBL/GenBank/DDBJ databases">
        <title>Genomic of Agaribacillus aureum.</title>
        <authorList>
            <person name="Wang G."/>
        </authorList>
    </citation>
    <scope>NUCLEOTIDE SEQUENCE</scope>
    <source>
        <strain evidence="11">BMA12</strain>
    </source>
</reference>
<dbReference type="RefSeq" id="WP_346761698.1">
    <property type="nucleotide sequence ID" value="NZ_JAUJEB010000008.1"/>
</dbReference>
<sequence>MIVAEETALIKNTREYAESILEKEMPSHMCYHDTQHTRDVVSACYEIAKAINLPEEQIETVLLAAWLHDTGYYNGKSDHHEEESINVAREFLAKENVDPERIEQVVGVIAATKMPQQPTNIMEEVICDADLYHLASDNYFLKSEQLKKEMVKTKGIADDDVEWYEMNVAFFQEHSYFTAYGKEVLKERKAQNLKKIKSKLKELKSDKKYLKNLEKEVRKLRAKFSEEAQRPVRGIETMFRVTSKNHLTLSGMADNKANIMISINSIILSILMTVLTRKFDDFPNLIIPSLILTITSLLTIVFAVLATRPNVSTGKFTSDDILNKRTNLLFFGNFHSMDLGDYEWGMKEMMKDKEYLYSSLIRDIYFLGIVLGRKYKLLRMSYTIFMYGFVIAIISFLAASFFIKPA</sequence>
<evidence type="ECO:0000256" key="3">
    <source>
        <dbReference type="ARBA" id="ARBA00022692"/>
    </source>
</evidence>
<dbReference type="InterPro" id="IPR043760">
    <property type="entry name" value="PycTM_dom"/>
</dbReference>
<evidence type="ECO:0000256" key="9">
    <source>
        <dbReference type="SAM" id="Phobius"/>
    </source>
</evidence>
<accession>A0ABT8LF04</accession>
<keyword evidence="2" id="KW-1003">Cell membrane</keyword>
<dbReference type="SUPFAM" id="SSF109604">
    <property type="entry name" value="HD-domain/PDEase-like"/>
    <property type="match status" value="1"/>
</dbReference>
<comment type="subcellular location">
    <subcellularLocation>
        <location evidence="1">Cell membrane</location>
    </subcellularLocation>
</comment>
<keyword evidence="7 9" id="KW-0472">Membrane</keyword>
<feature type="transmembrane region" description="Helical" evidence="9">
    <location>
        <begin position="257"/>
        <end position="275"/>
    </location>
</feature>
<evidence type="ECO:0000256" key="1">
    <source>
        <dbReference type="ARBA" id="ARBA00004236"/>
    </source>
</evidence>
<dbReference type="SMART" id="SM00471">
    <property type="entry name" value="HDc"/>
    <property type="match status" value="1"/>
</dbReference>
<evidence type="ECO:0000313" key="11">
    <source>
        <dbReference type="EMBL" id="MDN5216360.1"/>
    </source>
</evidence>